<proteinExistence type="predicted"/>
<evidence type="ECO:0000256" key="1">
    <source>
        <dbReference type="ARBA" id="ARBA00022741"/>
    </source>
</evidence>
<dbReference type="PANTHER" id="PTHR14187">
    <property type="entry name" value="ALPHA KINASE/ELONGATION FACTOR 2 KINASE"/>
    <property type="match status" value="1"/>
</dbReference>
<comment type="caution">
    <text evidence="3">The sequence shown here is derived from an EMBL/GenBank/DDBJ whole genome shotgun (WGS) entry which is preliminary data.</text>
</comment>
<dbReference type="Gene3D" id="3.90.640.10">
    <property type="entry name" value="Actin, Chain A, domain 4"/>
    <property type="match status" value="1"/>
</dbReference>
<dbReference type="CDD" id="cd10170">
    <property type="entry name" value="ASKHA_NBD_HSP70"/>
    <property type="match status" value="1"/>
</dbReference>
<sequence>MPRRIIVSLDFGTTFSGLAWAETNRADYQYVIEDWPASTSSARTKSSAKVPTELRSINNGFQWGFQIPATAKRNKYFKLKLDEPTGSTTDSKPPEELTQLYLSFLYKHLISVLEQRLSASVVNDTPIDFVLTVPAIWSNSAKQKTEKAAVRAGFKGSKKIHLVSEPEAAAIYTLHNLGTSSLQVGKTFVVCDAGGGTVDLISYKITRLSPKLEVEEATEGTGEKCGSSLLNQRFRRHLKQKRGGEYWTDDRLVEAMNTFETFKKGFTPRGEPLSVRVDLPDDTSLGIRRGRLKISQTEMATEIFEPIIIDVLGLVREQIRMAGGTTVAAVLLVGGFGQSNYLKERIRSDVGITPVLQPENGWTAVVQGAAMIGLARANANLARVYVSSRTARKHYGTELTVSYDSATDDSNKKFWYKKWNEYAVNRMFWFVTKGESYPENRPSVIDWSFDIPVNRGVQTGSSVTVYVNDRDSNAPRYRNDNTRRVAKLELDLDRFTFTKKLFSRKKMMGGHWYNCFKCSIKATYESAWITYTLMLKGKCVLFLNNAAVFPPPFCLFFFTGPKSVRVFELLKGPL</sequence>
<dbReference type="Proteomes" id="UP000799536">
    <property type="component" value="Unassembled WGS sequence"/>
</dbReference>
<protein>
    <submittedName>
        <fullName evidence="3">Actin-like ATPase domain-containing protein</fullName>
    </submittedName>
</protein>
<gene>
    <name evidence="3" type="ORF">GQ43DRAFT_376139</name>
</gene>
<dbReference type="SUPFAM" id="SSF53067">
    <property type="entry name" value="Actin-like ATPase domain"/>
    <property type="match status" value="2"/>
</dbReference>
<keyword evidence="2" id="KW-0067">ATP-binding</keyword>
<dbReference type="EMBL" id="ML994073">
    <property type="protein sequence ID" value="KAF2199489.1"/>
    <property type="molecule type" value="Genomic_DNA"/>
</dbReference>
<organism evidence="3 4">
    <name type="scientific">Delitschia confertaspora ATCC 74209</name>
    <dbReference type="NCBI Taxonomy" id="1513339"/>
    <lineage>
        <taxon>Eukaryota</taxon>
        <taxon>Fungi</taxon>
        <taxon>Dikarya</taxon>
        <taxon>Ascomycota</taxon>
        <taxon>Pezizomycotina</taxon>
        <taxon>Dothideomycetes</taxon>
        <taxon>Pleosporomycetidae</taxon>
        <taxon>Pleosporales</taxon>
        <taxon>Delitschiaceae</taxon>
        <taxon>Delitschia</taxon>
    </lineage>
</organism>
<dbReference type="GO" id="GO:0005524">
    <property type="term" value="F:ATP binding"/>
    <property type="evidence" value="ECO:0007669"/>
    <property type="project" value="UniProtKB-KW"/>
</dbReference>
<dbReference type="InterPro" id="IPR043129">
    <property type="entry name" value="ATPase_NBD"/>
</dbReference>
<evidence type="ECO:0000313" key="4">
    <source>
        <dbReference type="Proteomes" id="UP000799536"/>
    </source>
</evidence>
<dbReference type="GO" id="GO:0140662">
    <property type="term" value="F:ATP-dependent protein folding chaperone"/>
    <property type="evidence" value="ECO:0007669"/>
    <property type="project" value="InterPro"/>
</dbReference>
<dbReference type="OrthoDB" id="2963168at2759"/>
<dbReference type="Pfam" id="PF00012">
    <property type="entry name" value="HSP70"/>
    <property type="match status" value="1"/>
</dbReference>
<dbReference type="InterPro" id="IPR013126">
    <property type="entry name" value="Hsp_70_fam"/>
</dbReference>
<name>A0A9P4JLS9_9PLEO</name>
<evidence type="ECO:0000313" key="3">
    <source>
        <dbReference type="EMBL" id="KAF2199489.1"/>
    </source>
</evidence>
<accession>A0A9P4JLS9</accession>
<keyword evidence="1" id="KW-0547">Nucleotide-binding</keyword>
<reference evidence="3" key="1">
    <citation type="journal article" date="2020" name="Stud. Mycol.">
        <title>101 Dothideomycetes genomes: a test case for predicting lifestyles and emergence of pathogens.</title>
        <authorList>
            <person name="Haridas S."/>
            <person name="Albert R."/>
            <person name="Binder M."/>
            <person name="Bloem J."/>
            <person name="Labutti K."/>
            <person name="Salamov A."/>
            <person name="Andreopoulos B."/>
            <person name="Baker S."/>
            <person name="Barry K."/>
            <person name="Bills G."/>
            <person name="Bluhm B."/>
            <person name="Cannon C."/>
            <person name="Castanera R."/>
            <person name="Culley D."/>
            <person name="Daum C."/>
            <person name="Ezra D."/>
            <person name="Gonzalez J."/>
            <person name="Henrissat B."/>
            <person name="Kuo A."/>
            <person name="Liang C."/>
            <person name="Lipzen A."/>
            <person name="Lutzoni F."/>
            <person name="Magnuson J."/>
            <person name="Mondo S."/>
            <person name="Nolan M."/>
            <person name="Ohm R."/>
            <person name="Pangilinan J."/>
            <person name="Park H.-J."/>
            <person name="Ramirez L."/>
            <person name="Alfaro M."/>
            <person name="Sun H."/>
            <person name="Tritt A."/>
            <person name="Yoshinaga Y."/>
            <person name="Zwiers L.-H."/>
            <person name="Turgeon B."/>
            <person name="Goodwin S."/>
            <person name="Spatafora J."/>
            <person name="Crous P."/>
            <person name="Grigoriev I."/>
        </authorList>
    </citation>
    <scope>NUCLEOTIDE SEQUENCE</scope>
    <source>
        <strain evidence="3">ATCC 74209</strain>
    </source>
</reference>
<dbReference type="PANTHER" id="PTHR14187:SF82">
    <property type="entry name" value="FAMILY CHAPERONE, PUTATIVE (AFU_ORTHOLOGUE AFUA_7G08575)-RELATED"/>
    <property type="match status" value="1"/>
</dbReference>
<dbReference type="AlphaFoldDB" id="A0A9P4JLS9"/>
<dbReference type="Gene3D" id="3.30.420.40">
    <property type="match status" value="2"/>
</dbReference>
<evidence type="ECO:0000256" key="2">
    <source>
        <dbReference type="ARBA" id="ARBA00022840"/>
    </source>
</evidence>
<keyword evidence="4" id="KW-1185">Reference proteome</keyword>